<evidence type="ECO:0000313" key="2">
    <source>
        <dbReference type="EMBL" id="ETK70931.1"/>
    </source>
</evidence>
<organism evidence="2">
    <name type="scientific">Phytophthora nicotianae</name>
    <name type="common">Potato buckeye rot agent</name>
    <name type="synonym">Phytophthora parasitica</name>
    <dbReference type="NCBI Taxonomy" id="4792"/>
    <lineage>
        <taxon>Eukaryota</taxon>
        <taxon>Sar</taxon>
        <taxon>Stramenopiles</taxon>
        <taxon>Oomycota</taxon>
        <taxon>Peronosporomycetes</taxon>
        <taxon>Peronosporales</taxon>
        <taxon>Peronosporaceae</taxon>
        <taxon>Phytophthora</taxon>
    </lineage>
</organism>
<keyword evidence="1" id="KW-0812">Transmembrane</keyword>
<dbReference type="AlphaFoldDB" id="W2FM13"/>
<feature type="transmembrane region" description="Helical" evidence="1">
    <location>
        <begin position="6"/>
        <end position="36"/>
    </location>
</feature>
<name>W2FM13_PHYNI</name>
<reference evidence="2" key="1">
    <citation type="submission" date="2013-11" db="EMBL/GenBank/DDBJ databases">
        <title>The Genome Sequence of Phytophthora parasitica CJ02B3.</title>
        <authorList>
            <consortium name="The Broad Institute Genomics Platform"/>
            <person name="Russ C."/>
            <person name="Tyler B."/>
            <person name="Panabieres F."/>
            <person name="Shan W."/>
            <person name="Tripathy S."/>
            <person name="Grunwald N."/>
            <person name="Machado M."/>
            <person name="Johnson C.S."/>
            <person name="Arredondo F."/>
            <person name="Hong C."/>
            <person name="Coffey M."/>
            <person name="Young S.K."/>
            <person name="Zeng Q."/>
            <person name="Gargeya S."/>
            <person name="Fitzgerald M."/>
            <person name="Abouelleil A."/>
            <person name="Alvarado L."/>
            <person name="Chapman S.B."/>
            <person name="Gainer-Dewar J."/>
            <person name="Goldberg J."/>
            <person name="Griggs A."/>
            <person name="Gujja S."/>
            <person name="Hansen M."/>
            <person name="Howarth C."/>
            <person name="Imamovic A."/>
            <person name="Ireland A."/>
            <person name="Larimer J."/>
            <person name="McCowan C."/>
            <person name="Murphy C."/>
            <person name="Pearson M."/>
            <person name="Poon T.W."/>
            <person name="Priest M."/>
            <person name="Roberts A."/>
            <person name="Saif S."/>
            <person name="Shea T."/>
            <person name="Sykes S."/>
            <person name="Wortman J."/>
            <person name="Nusbaum C."/>
            <person name="Birren B."/>
        </authorList>
    </citation>
    <scope>NUCLEOTIDE SEQUENCE [LARGE SCALE GENOMIC DNA]</scope>
    <source>
        <strain evidence="2">CJ02B3</strain>
    </source>
</reference>
<keyword evidence="1" id="KW-1133">Transmembrane helix</keyword>
<accession>W2FM13</accession>
<dbReference type="EMBL" id="KI689973">
    <property type="protein sequence ID" value="ETK70931.1"/>
    <property type="molecule type" value="Genomic_DNA"/>
</dbReference>
<evidence type="ECO:0000256" key="1">
    <source>
        <dbReference type="SAM" id="Phobius"/>
    </source>
</evidence>
<gene>
    <name evidence="2" type="ORF">L915_21739</name>
</gene>
<sequence>MRVAPAMVLTMIMVLVDMVLVTTNLRSIFVLMILLVEKIFRRRPTFLEHLLLSRALLPVFRRLLPRELPEAPSHLLRSLIPRPVNPRPGRLKLRLQCQELSRVQRLLVVTIRLRGLHRARPCFFLRRLVPGK</sequence>
<dbReference type="Proteomes" id="UP000053236">
    <property type="component" value="Unassembled WGS sequence"/>
</dbReference>
<proteinExistence type="predicted"/>
<protein>
    <submittedName>
        <fullName evidence="2">Uncharacterized protein</fullName>
    </submittedName>
</protein>
<keyword evidence="1" id="KW-0472">Membrane</keyword>